<proteinExistence type="predicted"/>
<feature type="compositionally biased region" description="Basic and acidic residues" evidence="1">
    <location>
        <begin position="25"/>
        <end position="56"/>
    </location>
</feature>
<name>A0A4C1VIU6_EUMVA</name>
<protein>
    <submittedName>
        <fullName evidence="2">Uncharacterized protein</fullName>
    </submittedName>
</protein>
<evidence type="ECO:0000313" key="2">
    <source>
        <dbReference type="EMBL" id="GBP39028.1"/>
    </source>
</evidence>
<organism evidence="2 3">
    <name type="scientific">Eumeta variegata</name>
    <name type="common">Bagworm moth</name>
    <name type="synonym">Eumeta japonica</name>
    <dbReference type="NCBI Taxonomy" id="151549"/>
    <lineage>
        <taxon>Eukaryota</taxon>
        <taxon>Metazoa</taxon>
        <taxon>Ecdysozoa</taxon>
        <taxon>Arthropoda</taxon>
        <taxon>Hexapoda</taxon>
        <taxon>Insecta</taxon>
        <taxon>Pterygota</taxon>
        <taxon>Neoptera</taxon>
        <taxon>Endopterygota</taxon>
        <taxon>Lepidoptera</taxon>
        <taxon>Glossata</taxon>
        <taxon>Ditrysia</taxon>
        <taxon>Tineoidea</taxon>
        <taxon>Psychidae</taxon>
        <taxon>Oiketicinae</taxon>
        <taxon>Eumeta</taxon>
    </lineage>
</organism>
<dbReference type="Proteomes" id="UP000299102">
    <property type="component" value="Unassembled WGS sequence"/>
</dbReference>
<comment type="caution">
    <text evidence="2">The sequence shown here is derived from an EMBL/GenBank/DDBJ whole genome shotgun (WGS) entry which is preliminary data.</text>
</comment>
<evidence type="ECO:0000313" key="3">
    <source>
        <dbReference type="Proteomes" id="UP000299102"/>
    </source>
</evidence>
<gene>
    <name evidence="2" type="ORF">EVAR_89250_1</name>
</gene>
<dbReference type="EMBL" id="BGZK01000358">
    <property type="protein sequence ID" value="GBP39028.1"/>
    <property type="molecule type" value="Genomic_DNA"/>
</dbReference>
<reference evidence="2 3" key="1">
    <citation type="journal article" date="2019" name="Commun. Biol.">
        <title>The bagworm genome reveals a unique fibroin gene that provides high tensile strength.</title>
        <authorList>
            <person name="Kono N."/>
            <person name="Nakamura H."/>
            <person name="Ohtoshi R."/>
            <person name="Tomita M."/>
            <person name="Numata K."/>
            <person name="Arakawa K."/>
        </authorList>
    </citation>
    <scope>NUCLEOTIDE SEQUENCE [LARGE SCALE GENOMIC DNA]</scope>
</reference>
<feature type="region of interest" description="Disordered" evidence="1">
    <location>
        <begin position="1"/>
        <end position="65"/>
    </location>
</feature>
<keyword evidence="3" id="KW-1185">Reference proteome</keyword>
<dbReference type="AlphaFoldDB" id="A0A4C1VIU6"/>
<evidence type="ECO:0000256" key="1">
    <source>
        <dbReference type="SAM" id="MobiDB-lite"/>
    </source>
</evidence>
<accession>A0A4C1VIU6</accession>
<sequence>MNLKGGEKFTPYSRSPDKQISFSRLKPDSRVSANSRDDALPRPDLEVQRESSRRADFGGTSRGGAIATQRLPLTNYLEILPVTPPGQRVLRKLKEMKFTDEFVFAPPNTSLPLSKNTMTRHMILDHLQPPEVRWL</sequence>